<organism evidence="2 3">
    <name type="scientific">Oryza sativa subsp. indica</name>
    <name type="common">Rice</name>
    <dbReference type="NCBI Taxonomy" id="39946"/>
    <lineage>
        <taxon>Eukaryota</taxon>
        <taxon>Viridiplantae</taxon>
        <taxon>Streptophyta</taxon>
        <taxon>Embryophyta</taxon>
        <taxon>Tracheophyta</taxon>
        <taxon>Spermatophyta</taxon>
        <taxon>Magnoliopsida</taxon>
        <taxon>Liliopsida</taxon>
        <taxon>Poales</taxon>
        <taxon>Poaceae</taxon>
        <taxon>BOP clade</taxon>
        <taxon>Oryzoideae</taxon>
        <taxon>Oryzeae</taxon>
        <taxon>Oryzinae</taxon>
        <taxon>Oryza</taxon>
        <taxon>Oryza sativa</taxon>
    </lineage>
</organism>
<protein>
    <submittedName>
        <fullName evidence="2">Uncharacterized protein</fullName>
    </submittedName>
</protein>
<dbReference type="OMA" id="HAEHAFF"/>
<dbReference type="EMBL" id="CM000129">
    <property type="protein sequence ID" value="EAY93822.1"/>
    <property type="molecule type" value="Genomic_DNA"/>
</dbReference>
<sequence>MDRSSNPERITDEPIQITSREETLGSDQRPGNLESSIPQREPKPTQAQINLGTPLTPRISMRRWEMNPPQHTTEHAEHAFFTPQRFDLIHRQITNLTNPREARTKKNPEARKNPPYQTKITRATGREGGREEGLEGSGHLLMVEAMATTGDIPLLLLCATPPQEDGDAVWDAANAMSSGSEISGMILPLLAFLSTWTSASNSRGLEKGFV</sequence>
<name>A2XSL2_ORYSI</name>
<gene>
    <name evidence="2" type="ORF">OsI_15601</name>
</gene>
<keyword evidence="3" id="KW-1185">Reference proteome</keyword>
<feature type="compositionally biased region" description="Basic and acidic residues" evidence="1">
    <location>
        <begin position="1"/>
        <end position="12"/>
    </location>
</feature>
<feature type="region of interest" description="Disordered" evidence="1">
    <location>
        <begin position="1"/>
        <end position="51"/>
    </location>
</feature>
<evidence type="ECO:0000313" key="2">
    <source>
        <dbReference type="EMBL" id="EAY93822.1"/>
    </source>
</evidence>
<dbReference type="Proteomes" id="UP000007015">
    <property type="component" value="Chromosome 4"/>
</dbReference>
<dbReference type="HOGENOM" id="CLU_1311948_0_0_1"/>
<evidence type="ECO:0000313" key="3">
    <source>
        <dbReference type="Proteomes" id="UP000007015"/>
    </source>
</evidence>
<evidence type="ECO:0000256" key="1">
    <source>
        <dbReference type="SAM" id="MobiDB-lite"/>
    </source>
</evidence>
<proteinExistence type="predicted"/>
<dbReference type="AlphaFoldDB" id="A2XSL2"/>
<dbReference type="Gramene" id="BGIOSGA016236-TA">
    <property type="protein sequence ID" value="BGIOSGA016236-PA"/>
    <property type="gene ID" value="BGIOSGA016236"/>
</dbReference>
<reference evidence="2 3" key="1">
    <citation type="journal article" date="2005" name="PLoS Biol.">
        <title>The genomes of Oryza sativa: a history of duplications.</title>
        <authorList>
            <person name="Yu J."/>
            <person name="Wang J."/>
            <person name="Lin W."/>
            <person name="Li S."/>
            <person name="Li H."/>
            <person name="Zhou J."/>
            <person name="Ni P."/>
            <person name="Dong W."/>
            <person name="Hu S."/>
            <person name="Zeng C."/>
            <person name="Zhang J."/>
            <person name="Zhang Y."/>
            <person name="Li R."/>
            <person name="Xu Z."/>
            <person name="Li S."/>
            <person name="Li X."/>
            <person name="Zheng H."/>
            <person name="Cong L."/>
            <person name="Lin L."/>
            <person name="Yin J."/>
            <person name="Geng J."/>
            <person name="Li G."/>
            <person name="Shi J."/>
            <person name="Liu J."/>
            <person name="Lv H."/>
            <person name="Li J."/>
            <person name="Wang J."/>
            <person name="Deng Y."/>
            <person name="Ran L."/>
            <person name="Shi X."/>
            <person name="Wang X."/>
            <person name="Wu Q."/>
            <person name="Li C."/>
            <person name="Ren X."/>
            <person name="Wang J."/>
            <person name="Wang X."/>
            <person name="Li D."/>
            <person name="Liu D."/>
            <person name="Zhang X."/>
            <person name="Ji Z."/>
            <person name="Zhao W."/>
            <person name="Sun Y."/>
            <person name="Zhang Z."/>
            <person name="Bao J."/>
            <person name="Han Y."/>
            <person name="Dong L."/>
            <person name="Ji J."/>
            <person name="Chen P."/>
            <person name="Wu S."/>
            <person name="Liu J."/>
            <person name="Xiao Y."/>
            <person name="Bu D."/>
            <person name="Tan J."/>
            <person name="Yang L."/>
            <person name="Ye C."/>
            <person name="Zhang J."/>
            <person name="Xu J."/>
            <person name="Zhou Y."/>
            <person name="Yu Y."/>
            <person name="Zhang B."/>
            <person name="Zhuang S."/>
            <person name="Wei H."/>
            <person name="Liu B."/>
            <person name="Lei M."/>
            <person name="Yu H."/>
            <person name="Li Y."/>
            <person name="Xu H."/>
            <person name="Wei S."/>
            <person name="He X."/>
            <person name="Fang L."/>
            <person name="Zhang Z."/>
            <person name="Zhang Y."/>
            <person name="Huang X."/>
            <person name="Su Z."/>
            <person name="Tong W."/>
            <person name="Li J."/>
            <person name="Tong Z."/>
            <person name="Li S."/>
            <person name="Ye J."/>
            <person name="Wang L."/>
            <person name="Fang L."/>
            <person name="Lei T."/>
            <person name="Chen C."/>
            <person name="Chen H."/>
            <person name="Xu Z."/>
            <person name="Li H."/>
            <person name="Huang H."/>
            <person name="Zhang F."/>
            <person name="Xu H."/>
            <person name="Li N."/>
            <person name="Zhao C."/>
            <person name="Li S."/>
            <person name="Dong L."/>
            <person name="Huang Y."/>
            <person name="Li L."/>
            <person name="Xi Y."/>
            <person name="Qi Q."/>
            <person name="Li W."/>
            <person name="Zhang B."/>
            <person name="Hu W."/>
            <person name="Zhang Y."/>
            <person name="Tian X."/>
            <person name="Jiao Y."/>
            <person name="Liang X."/>
            <person name="Jin J."/>
            <person name="Gao L."/>
            <person name="Zheng W."/>
            <person name="Hao B."/>
            <person name="Liu S."/>
            <person name="Wang W."/>
            <person name="Yuan L."/>
            <person name="Cao M."/>
            <person name="McDermott J."/>
            <person name="Samudrala R."/>
            <person name="Wang J."/>
            <person name="Wong G.K."/>
            <person name="Yang H."/>
        </authorList>
    </citation>
    <scope>NUCLEOTIDE SEQUENCE [LARGE SCALE GENOMIC DNA]</scope>
    <source>
        <strain evidence="3">cv. 93-11</strain>
    </source>
</reference>
<accession>A2XSL2</accession>